<proteinExistence type="predicted"/>
<dbReference type="Proteomes" id="UP000027100">
    <property type="component" value="Unassembled WGS sequence"/>
</dbReference>
<name>A0A062V5V4_9PROT</name>
<comment type="caution">
    <text evidence="1">The sequence shown here is derived from an EMBL/GenBank/DDBJ whole genome shotgun (WGS) entry which is preliminary data.</text>
</comment>
<organism evidence="1 2">
    <name type="scientific">Hyphomonas polymorpha PS728</name>
    <dbReference type="NCBI Taxonomy" id="1280954"/>
    <lineage>
        <taxon>Bacteria</taxon>
        <taxon>Pseudomonadati</taxon>
        <taxon>Pseudomonadota</taxon>
        <taxon>Alphaproteobacteria</taxon>
        <taxon>Hyphomonadales</taxon>
        <taxon>Hyphomonadaceae</taxon>
        <taxon>Hyphomonas</taxon>
    </lineage>
</organism>
<keyword evidence="2" id="KW-1185">Reference proteome</keyword>
<sequence>GKPGVVHRTIQTYLRLRRGDPQAEIEVSSLGGFDAVVAMRAEFEANGFSIEEMMGILDADQETISEISLRLLEELVRHEELAKKGQTQLVRREQAISLKFVDWIIALALEALSWTDSMIMNRDLIVLINARLVGTEPVYHQQIKAREARDRATWIGAQILAQGGKPSIREVAKILAVSPSTVSRWFEPGEFNAECTKLSVLFNADGSFNNPFGSGSITKTDPCD</sequence>
<gene>
    <name evidence="1" type="ORF">HPO_15623</name>
</gene>
<evidence type="ECO:0000313" key="2">
    <source>
        <dbReference type="Proteomes" id="UP000027100"/>
    </source>
</evidence>
<dbReference type="RefSeq" id="WP_162174056.1">
    <property type="nucleotide sequence ID" value="NZ_ARYM01000021.1"/>
</dbReference>
<feature type="non-terminal residue" evidence="1">
    <location>
        <position position="1"/>
    </location>
</feature>
<accession>A0A062V5V4</accession>
<dbReference type="AlphaFoldDB" id="A0A062V5V4"/>
<evidence type="ECO:0000313" key="1">
    <source>
        <dbReference type="EMBL" id="KCZ97366.1"/>
    </source>
</evidence>
<dbReference type="OrthoDB" id="8420169at2"/>
<protein>
    <submittedName>
        <fullName evidence="1">Uncharacterized protein</fullName>
    </submittedName>
</protein>
<reference evidence="1 2" key="1">
    <citation type="journal article" date="2014" name="Antonie Van Leeuwenhoek">
        <title>Hyphomonas beringensis sp. nov. and Hyphomonas chukchiensis sp. nov., isolated from surface seawater of the Bering Sea and Chukchi Sea.</title>
        <authorList>
            <person name="Li C."/>
            <person name="Lai Q."/>
            <person name="Li G."/>
            <person name="Dong C."/>
            <person name="Wang J."/>
            <person name="Liao Y."/>
            <person name="Shao Z."/>
        </authorList>
    </citation>
    <scope>NUCLEOTIDE SEQUENCE [LARGE SCALE GENOMIC DNA]</scope>
    <source>
        <strain evidence="1 2">PS728</strain>
    </source>
</reference>
<dbReference type="EMBL" id="ARYM01000021">
    <property type="protein sequence ID" value="KCZ97366.1"/>
    <property type="molecule type" value="Genomic_DNA"/>
</dbReference>